<organism evidence="5 6">
    <name type="scientific">Corynebacterium xerosis</name>
    <dbReference type="NCBI Taxonomy" id="1725"/>
    <lineage>
        <taxon>Bacteria</taxon>
        <taxon>Bacillati</taxon>
        <taxon>Actinomycetota</taxon>
        <taxon>Actinomycetes</taxon>
        <taxon>Mycobacteriales</taxon>
        <taxon>Corynebacteriaceae</taxon>
        <taxon>Corynebacterium</taxon>
    </lineage>
</organism>
<sequence>MNNQVKEPRMLRRVTTSVIAAAALIGVAAAPANALIFGANEGPESERGAVVRVHMLTEGGVAECTGTAVSAQWVLTAQHCIEGLATDDQGRISGMITTGEGALGSESVRSHQVNAVANAYEADNANGDVALIHVTEPMDVTPAEINYGDVVGQPGTAYGWSTLGTGATGTLPGTAINVEGKDVHPLYEPSQAYLTTSTRPAQLQQGDSGGPLFVDGKVAGVLSVGVGSLFNPVEISATYMHAKLEGLQGWVDATVATNPDAEPGELPEVTPGGIGQLIPQLPIVPGSPELIDIVGIDFL</sequence>
<dbReference type="InterPro" id="IPR009003">
    <property type="entry name" value="Peptidase_S1_PA"/>
</dbReference>
<evidence type="ECO:0000256" key="1">
    <source>
        <dbReference type="ARBA" id="ARBA00007664"/>
    </source>
</evidence>
<dbReference type="Pfam" id="PF00089">
    <property type="entry name" value="Trypsin"/>
    <property type="match status" value="1"/>
</dbReference>
<protein>
    <recommendedName>
        <fullName evidence="4">Peptidase S1 domain-containing protein</fullName>
    </recommendedName>
</protein>
<dbReference type="Gene3D" id="2.40.10.10">
    <property type="entry name" value="Trypsin-like serine proteases"/>
    <property type="match status" value="2"/>
</dbReference>
<dbReference type="InterPro" id="IPR043504">
    <property type="entry name" value="Peptidase_S1_PA_chymotrypsin"/>
</dbReference>
<feature type="chain" id="PRO_5015002328" description="Peptidase S1 domain-containing protein" evidence="3">
    <location>
        <begin position="35"/>
        <end position="299"/>
    </location>
</feature>
<keyword evidence="2" id="KW-1015">Disulfide bond</keyword>
<keyword evidence="3" id="KW-0732">Signal</keyword>
<dbReference type="InterPro" id="IPR050430">
    <property type="entry name" value="Peptidase_S1"/>
</dbReference>
<evidence type="ECO:0000259" key="4">
    <source>
        <dbReference type="PROSITE" id="PS50240"/>
    </source>
</evidence>
<dbReference type="InterPro" id="IPR001314">
    <property type="entry name" value="Peptidase_S1A"/>
</dbReference>
<dbReference type="PROSITE" id="PS50240">
    <property type="entry name" value="TRYPSIN_DOM"/>
    <property type="match status" value="1"/>
</dbReference>
<evidence type="ECO:0000256" key="2">
    <source>
        <dbReference type="ARBA" id="ARBA00023157"/>
    </source>
</evidence>
<dbReference type="AlphaFoldDB" id="A0A2N6T0Z6"/>
<dbReference type="GO" id="GO:0006508">
    <property type="term" value="P:proteolysis"/>
    <property type="evidence" value="ECO:0007669"/>
    <property type="project" value="InterPro"/>
</dbReference>
<dbReference type="SUPFAM" id="SSF50494">
    <property type="entry name" value="Trypsin-like serine proteases"/>
    <property type="match status" value="1"/>
</dbReference>
<name>A0A2N6T0Z6_9CORY</name>
<dbReference type="STRING" id="1725.WU86_09690"/>
<dbReference type="EMBL" id="PNHF01000004">
    <property type="protein sequence ID" value="PMC62999.1"/>
    <property type="molecule type" value="Genomic_DNA"/>
</dbReference>
<dbReference type="PANTHER" id="PTHR24276">
    <property type="entry name" value="POLYSERASE-RELATED"/>
    <property type="match status" value="1"/>
</dbReference>
<dbReference type="PANTHER" id="PTHR24276:SF98">
    <property type="entry name" value="FI18310P1-RELATED"/>
    <property type="match status" value="1"/>
</dbReference>
<dbReference type="SMART" id="SM00020">
    <property type="entry name" value="Tryp_SPc"/>
    <property type="match status" value="1"/>
</dbReference>
<comment type="caution">
    <text evidence="5">The sequence shown here is derived from an EMBL/GenBank/DDBJ whole genome shotgun (WGS) entry which is preliminary data.</text>
</comment>
<feature type="domain" description="Peptidase S1" evidence="4">
    <location>
        <begin position="36"/>
        <end position="256"/>
    </location>
</feature>
<reference evidence="5 6" key="1">
    <citation type="submission" date="2017-09" db="EMBL/GenBank/DDBJ databases">
        <title>Bacterial strain isolated from the female urinary microbiota.</title>
        <authorList>
            <person name="Thomas-White K."/>
            <person name="Kumar N."/>
            <person name="Forster S."/>
            <person name="Putonti C."/>
            <person name="Lawley T."/>
            <person name="Wolfe A.J."/>
        </authorList>
    </citation>
    <scope>NUCLEOTIDE SEQUENCE [LARGE SCALE GENOMIC DNA]</scope>
    <source>
        <strain evidence="5 6">UMB0908</strain>
    </source>
</reference>
<comment type="similarity">
    <text evidence="1">Belongs to the peptidase S1 family.</text>
</comment>
<dbReference type="GO" id="GO:0004252">
    <property type="term" value="F:serine-type endopeptidase activity"/>
    <property type="evidence" value="ECO:0007669"/>
    <property type="project" value="InterPro"/>
</dbReference>
<dbReference type="InterPro" id="IPR001254">
    <property type="entry name" value="Trypsin_dom"/>
</dbReference>
<dbReference type="PRINTS" id="PR00722">
    <property type="entry name" value="CHYMOTRYPSIN"/>
</dbReference>
<accession>A0A2N6T0Z6</accession>
<dbReference type="Proteomes" id="UP000235363">
    <property type="component" value="Unassembled WGS sequence"/>
</dbReference>
<evidence type="ECO:0000256" key="3">
    <source>
        <dbReference type="SAM" id="SignalP"/>
    </source>
</evidence>
<gene>
    <name evidence="5" type="ORF">CJ204_02925</name>
</gene>
<feature type="signal peptide" evidence="3">
    <location>
        <begin position="1"/>
        <end position="34"/>
    </location>
</feature>
<evidence type="ECO:0000313" key="6">
    <source>
        <dbReference type="Proteomes" id="UP000235363"/>
    </source>
</evidence>
<evidence type="ECO:0000313" key="5">
    <source>
        <dbReference type="EMBL" id="PMC62999.1"/>
    </source>
</evidence>
<proteinExistence type="inferred from homology"/>